<dbReference type="Proteomes" id="UP000635606">
    <property type="component" value="Unassembled WGS sequence"/>
</dbReference>
<keyword evidence="3" id="KW-1185">Reference proteome</keyword>
<protein>
    <recommendedName>
        <fullName evidence="1">AMIN-like domain-containing protein</fullName>
    </recommendedName>
</protein>
<evidence type="ECO:0000313" key="3">
    <source>
        <dbReference type="Proteomes" id="UP000635606"/>
    </source>
</evidence>
<accession>A0A8J4EGQ9</accession>
<feature type="domain" description="AMIN-like" evidence="1">
    <location>
        <begin position="50"/>
        <end position="169"/>
    </location>
</feature>
<organism evidence="2 3">
    <name type="scientific">Virgisporangium ochraceum</name>
    <dbReference type="NCBI Taxonomy" id="65505"/>
    <lineage>
        <taxon>Bacteria</taxon>
        <taxon>Bacillati</taxon>
        <taxon>Actinomycetota</taxon>
        <taxon>Actinomycetes</taxon>
        <taxon>Micromonosporales</taxon>
        <taxon>Micromonosporaceae</taxon>
        <taxon>Virgisporangium</taxon>
    </lineage>
</organism>
<proteinExistence type="predicted"/>
<comment type="caution">
    <text evidence="2">The sequence shown here is derived from an EMBL/GenBank/DDBJ whole genome shotgun (WGS) entry which is preliminary data.</text>
</comment>
<reference evidence="2" key="1">
    <citation type="submission" date="2021-01" db="EMBL/GenBank/DDBJ databases">
        <title>Whole genome shotgun sequence of Virgisporangium ochraceum NBRC 16418.</title>
        <authorList>
            <person name="Komaki H."/>
            <person name="Tamura T."/>
        </authorList>
    </citation>
    <scope>NUCLEOTIDE SEQUENCE</scope>
    <source>
        <strain evidence="2">NBRC 16418</strain>
    </source>
</reference>
<evidence type="ECO:0000259" key="1">
    <source>
        <dbReference type="Pfam" id="PF24837"/>
    </source>
</evidence>
<dbReference type="RefSeq" id="WP_203933762.1">
    <property type="nucleotide sequence ID" value="NZ_BOPH01000127.1"/>
</dbReference>
<dbReference type="InterPro" id="IPR056303">
    <property type="entry name" value="AMIN-like"/>
</dbReference>
<gene>
    <name evidence="2" type="ORF">Voc01_088650</name>
</gene>
<name>A0A8J4EGQ9_9ACTN</name>
<dbReference type="AlphaFoldDB" id="A0A8J4EGQ9"/>
<sequence length="169" mass="18165">MLRRLVTSLTSVVAVTAVLTLLLGGAARATVPPGFGVDPVSRSSAGADVRVTDVTVEPNTGFDRVVFTMEGTDTFGYYAGYVPGFWKTNDQQVVVEGSTFLEVQVRGTRNWVDPSVRVTLTPHLPALLQLKYVEENEGEARYGLGLAVANGFRVSTLTSPPRLVVDIAH</sequence>
<dbReference type="EMBL" id="BOPH01000127">
    <property type="protein sequence ID" value="GIJ73948.1"/>
    <property type="molecule type" value="Genomic_DNA"/>
</dbReference>
<evidence type="ECO:0000313" key="2">
    <source>
        <dbReference type="EMBL" id="GIJ73948.1"/>
    </source>
</evidence>
<dbReference type="Pfam" id="PF24837">
    <property type="entry name" value="AMIN-like"/>
    <property type="match status" value="1"/>
</dbReference>